<organism evidence="2 3">
    <name type="scientific">Heterodermia speciosa</name>
    <dbReference type="NCBI Taxonomy" id="116794"/>
    <lineage>
        <taxon>Eukaryota</taxon>
        <taxon>Fungi</taxon>
        <taxon>Dikarya</taxon>
        <taxon>Ascomycota</taxon>
        <taxon>Pezizomycotina</taxon>
        <taxon>Lecanoromycetes</taxon>
        <taxon>OSLEUM clade</taxon>
        <taxon>Lecanoromycetidae</taxon>
        <taxon>Caliciales</taxon>
        <taxon>Physciaceae</taxon>
        <taxon>Heterodermia</taxon>
    </lineage>
</organism>
<dbReference type="EMBL" id="CAJPDS010000009">
    <property type="protein sequence ID" value="CAF9910801.1"/>
    <property type="molecule type" value="Genomic_DNA"/>
</dbReference>
<dbReference type="Proteomes" id="UP000664521">
    <property type="component" value="Unassembled WGS sequence"/>
</dbReference>
<evidence type="ECO:0000256" key="1">
    <source>
        <dbReference type="SAM" id="MobiDB-lite"/>
    </source>
</evidence>
<evidence type="ECO:0000313" key="3">
    <source>
        <dbReference type="Proteomes" id="UP000664521"/>
    </source>
</evidence>
<evidence type="ECO:0000313" key="2">
    <source>
        <dbReference type="EMBL" id="CAF9910801.1"/>
    </source>
</evidence>
<dbReference type="AlphaFoldDB" id="A0A8H3EQA6"/>
<sequence length="133" mass="14549">MAKTGNLDQSPSQKLPSSSSSVIASATSMRDRVTSPDSGGQHTNSYKALEKYPQKAFQAHHSHDQARGSYQAPMLRRWLDGDKSKEAGQLGDRDGYPKGGAGMSQYLNDWDRAWQRAGNQANGKDLGQHLSKD</sequence>
<reference evidence="2" key="1">
    <citation type="submission" date="2021-03" db="EMBL/GenBank/DDBJ databases">
        <authorList>
            <person name="Tagirdzhanova G."/>
        </authorList>
    </citation>
    <scope>NUCLEOTIDE SEQUENCE</scope>
</reference>
<gene>
    <name evidence="2" type="ORF">HETSPECPRED_010182</name>
</gene>
<feature type="region of interest" description="Disordered" evidence="1">
    <location>
        <begin position="1"/>
        <end position="107"/>
    </location>
</feature>
<feature type="compositionally biased region" description="Polar residues" evidence="1">
    <location>
        <begin position="35"/>
        <end position="46"/>
    </location>
</feature>
<comment type="caution">
    <text evidence="2">The sequence shown here is derived from an EMBL/GenBank/DDBJ whole genome shotgun (WGS) entry which is preliminary data.</text>
</comment>
<feature type="compositionally biased region" description="Basic and acidic residues" evidence="1">
    <location>
        <begin position="77"/>
        <end position="96"/>
    </location>
</feature>
<accession>A0A8H3EQA6</accession>
<feature type="compositionally biased region" description="Low complexity" evidence="1">
    <location>
        <begin position="9"/>
        <end position="28"/>
    </location>
</feature>
<protein>
    <submittedName>
        <fullName evidence="2">Uncharacterized protein</fullName>
    </submittedName>
</protein>
<proteinExistence type="predicted"/>
<keyword evidence="3" id="KW-1185">Reference proteome</keyword>
<name>A0A8H3EQA6_9LECA</name>